<evidence type="ECO:0000256" key="6">
    <source>
        <dbReference type="SAM" id="Phobius"/>
    </source>
</evidence>
<gene>
    <name evidence="7" type="ORF">pdam_00004939</name>
</gene>
<feature type="transmembrane region" description="Helical" evidence="6">
    <location>
        <begin position="307"/>
        <end position="330"/>
    </location>
</feature>
<feature type="transmembrane region" description="Helical" evidence="6">
    <location>
        <begin position="369"/>
        <end position="391"/>
    </location>
</feature>
<keyword evidence="2" id="KW-0813">Transport</keyword>
<dbReference type="AlphaFoldDB" id="A0A3M6UVJ1"/>
<evidence type="ECO:0000256" key="3">
    <source>
        <dbReference type="ARBA" id="ARBA00022692"/>
    </source>
</evidence>
<dbReference type="Pfam" id="PF07690">
    <property type="entry name" value="MFS_1"/>
    <property type="match status" value="1"/>
</dbReference>
<dbReference type="InterPro" id="IPR011701">
    <property type="entry name" value="MFS"/>
</dbReference>
<protein>
    <recommendedName>
        <fullName evidence="9">Major facilitator superfamily associated domain-containing protein</fullName>
    </recommendedName>
</protein>
<dbReference type="STRING" id="46731.A0A3M6UVJ1"/>
<comment type="subcellular location">
    <subcellularLocation>
        <location evidence="1">Membrane</location>
        <topology evidence="1">Multi-pass membrane protein</topology>
    </subcellularLocation>
</comment>
<dbReference type="PANTHER" id="PTHR12778">
    <property type="entry name" value="SOLUTE CARRIER FAMILY 33 ACETYL-COA TRANSPORTER -RELATED"/>
    <property type="match status" value="1"/>
</dbReference>
<reference evidence="7 8" key="1">
    <citation type="journal article" date="2018" name="Sci. Rep.">
        <title>Comparative analysis of the Pocillopora damicornis genome highlights role of immune system in coral evolution.</title>
        <authorList>
            <person name="Cunning R."/>
            <person name="Bay R.A."/>
            <person name="Gillette P."/>
            <person name="Baker A.C."/>
            <person name="Traylor-Knowles N."/>
        </authorList>
    </citation>
    <scope>NUCLEOTIDE SEQUENCE [LARGE SCALE GENOMIC DNA]</scope>
    <source>
        <strain evidence="7">RSMAS</strain>
        <tissue evidence="7">Whole animal</tissue>
    </source>
</reference>
<dbReference type="EMBL" id="RCHS01000623">
    <property type="protein sequence ID" value="RMX57655.1"/>
    <property type="molecule type" value="Genomic_DNA"/>
</dbReference>
<feature type="transmembrane region" description="Helical" evidence="6">
    <location>
        <begin position="71"/>
        <end position="88"/>
    </location>
</feature>
<feature type="transmembrane region" description="Helical" evidence="6">
    <location>
        <begin position="37"/>
        <end position="56"/>
    </location>
</feature>
<dbReference type="GO" id="GO:0016020">
    <property type="term" value="C:membrane"/>
    <property type="evidence" value="ECO:0007669"/>
    <property type="project" value="UniProtKB-SubCell"/>
</dbReference>
<evidence type="ECO:0000256" key="5">
    <source>
        <dbReference type="ARBA" id="ARBA00023136"/>
    </source>
</evidence>
<dbReference type="Proteomes" id="UP000275408">
    <property type="component" value="Unassembled WGS sequence"/>
</dbReference>
<evidence type="ECO:0000256" key="2">
    <source>
        <dbReference type="ARBA" id="ARBA00022448"/>
    </source>
</evidence>
<evidence type="ECO:0008006" key="9">
    <source>
        <dbReference type="Google" id="ProtNLM"/>
    </source>
</evidence>
<dbReference type="PANTHER" id="PTHR12778:SF10">
    <property type="entry name" value="MAJOR FACILITATOR SUPERFAMILY DOMAIN-CONTAINING PROTEIN 3"/>
    <property type="match status" value="1"/>
</dbReference>
<feature type="transmembrane region" description="Helical" evidence="6">
    <location>
        <begin position="95"/>
        <end position="115"/>
    </location>
</feature>
<evidence type="ECO:0000256" key="4">
    <source>
        <dbReference type="ARBA" id="ARBA00022989"/>
    </source>
</evidence>
<comment type="caution">
    <text evidence="7">The sequence shown here is derived from an EMBL/GenBank/DDBJ whole genome shotgun (WGS) entry which is preliminary data.</text>
</comment>
<keyword evidence="5 6" id="KW-0472">Membrane</keyword>
<dbReference type="OMA" id="WAPWCER"/>
<feature type="transmembrane region" description="Helical" evidence="6">
    <location>
        <begin position="6"/>
        <end position="25"/>
    </location>
</feature>
<feature type="transmembrane region" description="Helical" evidence="6">
    <location>
        <begin position="280"/>
        <end position="301"/>
    </location>
</feature>
<dbReference type="OrthoDB" id="6415790at2759"/>
<accession>A0A3M6UVJ1</accession>
<keyword evidence="4 6" id="KW-1133">Transmembrane helix</keyword>
<keyword evidence="3 6" id="KW-0812">Transmembrane</keyword>
<feature type="transmembrane region" description="Helical" evidence="6">
    <location>
        <begin position="247"/>
        <end position="268"/>
    </location>
</feature>
<dbReference type="SUPFAM" id="SSF103473">
    <property type="entry name" value="MFS general substrate transporter"/>
    <property type="match status" value="1"/>
</dbReference>
<organism evidence="7 8">
    <name type="scientific">Pocillopora damicornis</name>
    <name type="common">Cauliflower coral</name>
    <name type="synonym">Millepora damicornis</name>
    <dbReference type="NCBI Taxonomy" id="46731"/>
    <lineage>
        <taxon>Eukaryota</taxon>
        <taxon>Metazoa</taxon>
        <taxon>Cnidaria</taxon>
        <taxon>Anthozoa</taxon>
        <taxon>Hexacorallia</taxon>
        <taxon>Scleractinia</taxon>
        <taxon>Astrocoeniina</taxon>
        <taxon>Pocilloporidae</taxon>
        <taxon>Pocillopora</taxon>
    </lineage>
</organism>
<sequence length="400" mass="44286">MQGPRMWYQFFLASQYALQGILYGLQLRYLPIILRKSGSSLLLVGSLNLLTFPWLLKSLWAPIIDIYGNKTFWLSTSYAGTALALLLARVDDRIIFITSLVLLNLFSATVDLTLGKILLSKFHGDQLSRASSLQIIGYKIGFLIGGGLTLLAAEYSLMRKEIFFALAISYFSLMVTLFVTKSYVTPNVCPKPEILRYSETTRMSGFSRTPGLQWMIACACVYKYASHSSQSIFTMFLVDTGESLGRIGFLSGMVGQGISIAVASMWGVALSAKRILPTQLFLLTSLLSVCSVFAQLCVVWLNDTKFIALVYLMLSVVHGSQATPVYTLMLRCSQNAPQSVQTTCYSFLGTLEILGKQFSLFIAGVLTEALGYVAGLYISLVVSFFVVILVWHCPKYLRCP</sequence>
<evidence type="ECO:0000313" key="8">
    <source>
        <dbReference type="Proteomes" id="UP000275408"/>
    </source>
</evidence>
<evidence type="ECO:0000256" key="1">
    <source>
        <dbReference type="ARBA" id="ARBA00004141"/>
    </source>
</evidence>
<dbReference type="GO" id="GO:0022857">
    <property type="term" value="F:transmembrane transporter activity"/>
    <property type="evidence" value="ECO:0007669"/>
    <property type="project" value="InterPro"/>
</dbReference>
<name>A0A3M6UVJ1_POCDA</name>
<keyword evidence="8" id="KW-1185">Reference proteome</keyword>
<dbReference type="InterPro" id="IPR004752">
    <property type="entry name" value="AmpG_permease/AT-1"/>
</dbReference>
<dbReference type="Gene3D" id="1.20.1250.20">
    <property type="entry name" value="MFS general substrate transporter like domains"/>
    <property type="match status" value="1"/>
</dbReference>
<evidence type="ECO:0000313" key="7">
    <source>
        <dbReference type="EMBL" id="RMX57655.1"/>
    </source>
</evidence>
<dbReference type="InterPro" id="IPR036259">
    <property type="entry name" value="MFS_trans_sf"/>
</dbReference>
<feature type="transmembrane region" description="Helical" evidence="6">
    <location>
        <begin position="135"/>
        <end position="155"/>
    </location>
</feature>
<proteinExistence type="predicted"/>
<feature type="transmembrane region" description="Helical" evidence="6">
    <location>
        <begin position="162"/>
        <end position="180"/>
    </location>
</feature>